<evidence type="ECO:0000256" key="1">
    <source>
        <dbReference type="SAM" id="MobiDB-lite"/>
    </source>
</evidence>
<name>A0A375Z4I9_MYCSH</name>
<protein>
    <recommendedName>
        <fullName evidence="5">Secreted protein</fullName>
    </recommendedName>
</protein>
<evidence type="ECO:0000256" key="2">
    <source>
        <dbReference type="SAM" id="SignalP"/>
    </source>
</evidence>
<feature type="chain" id="PRO_5039477657" description="Secreted protein" evidence="2">
    <location>
        <begin position="19"/>
        <end position="180"/>
    </location>
</feature>
<dbReference type="PROSITE" id="PS51257">
    <property type="entry name" value="PROKAR_LIPOPROTEIN"/>
    <property type="match status" value="1"/>
</dbReference>
<evidence type="ECO:0000313" key="3">
    <source>
        <dbReference type="EMBL" id="SRX96091.1"/>
    </source>
</evidence>
<keyword evidence="2" id="KW-0732">Signal</keyword>
<dbReference type="EMBL" id="UEGW01000001">
    <property type="protein sequence ID" value="SRX96091.1"/>
    <property type="molecule type" value="Genomic_DNA"/>
</dbReference>
<organism evidence="3 4">
    <name type="scientific">Mycobacterium shimoidei</name>
    <dbReference type="NCBI Taxonomy" id="29313"/>
    <lineage>
        <taxon>Bacteria</taxon>
        <taxon>Bacillati</taxon>
        <taxon>Actinomycetota</taxon>
        <taxon>Actinomycetes</taxon>
        <taxon>Mycobacteriales</taxon>
        <taxon>Mycobacteriaceae</taxon>
        <taxon>Mycobacterium</taxon>
    </lineage>
</organism>
<evidence type="ECO:0008006" key="5">
    <source>
        <dbReference type="Google" id="ProtNLM"/>
    </source>
</evidence>
<sequence length="180" mass="17706">MKIPVPALSILVTGSILATACSAPPLVRDTGPSPTFSNEHLHSCDDGTVLPGEAAAKPCPSPSPACTQPPGAQPCSGGAGVYRPAAAPDIETVLGVDGVCHIVVRTGDGRLWQAAGATEWGGRGGGGMLAADPETVTAWEAGRTGCDGAAPNDVDAGRPTNQHGGGGTPLPGQTTAPKGN</sequence>
<dbReference type="RefSeq" id="WP_113964580.1">
    <property type="nucleotide sequence ID" value="NZ_UEGW01000001.1"/>
</dbReference>
<feature type="region of interest" description="Disordered" evidence="1">
    <location>
        <begin position="142"/>
        <end position="180"/>
    </location>
</feature>
<feature type="compositionally biased region" description="Low complexity" evidence="1">
    <location>
        <begin position="170"/>
        <end position="180"/>
    </location>
</feature>
<gene>
    <name evidence="3" type="ORF">MSP7336_04366</name>
</gene>
<keyword evidence="4" id="KW-1185">Reference proteome</keyword>
<proteinExistence type="predicted"/>
<accession>A0A375Z4I9</accession>
<dbReference type="Proteomes" id="UP000252015">
    <property type="component" value="Unassembled WGS sequence"/>
</dbReference>
<evidence type="ECO:0000313" key="4">
    <source>
        <dbReference type="Proteomes" id="UP000252015"/>
    </source>
</evidence>
<feature type="signal peptide" evidence="2">
    <location>
        <begin position="1"/>
        <end position="18"/>
    </location>
</feature>
<reference evidence="3 4" key="1">
    <citation type="submission" date="2018-05" db="EMBL/GenBank/DDBJ databases">
        <authorList>
            <consortium name="IHU Genomes"/>
        </authorList>
    </citation>
    <scope>NUCLEOTIDE SEQUENCE [LARGE SCALE GENOMIC DNA]</scope>
    <source>
        <strain evidence="3 4">P7336</strain>
    </source>
</reference>
<dbReference type="AlphaFoldDB" id="A0A375Z4I9"/>